<dbReference type="SUPFAM" id="SSF53850">
    <property type="entry name" value="Periplasmic binding protein-like II"/>
    <property type="match status" value="1"/>
</dbReference>
<protein>
    <submittedName>
        <fullName evidence="5">Molybdate ABC transporter substrate-binding protein</fullName>
    </submittedName>
</protein>
<feature type="chain" id="PRO_5045551430" evidence="4">
    <location>
        <begin position="22"/>
        <end position="246"/>
    </location>
</feature>
<dbReference type="PANTHER" id="PTHR30632">
    <property type="entry name" value="MOLYBDATE-BINDING PERIPLASMIC PROTEIN"/>
    <property type="match status" value="1"/>
</dbReference>
<evidence type="ECO:0000313" key="5">
    <source>
        <dbReference type="EMBL" id="GLR73747.1"/>
    </source>
</evidence>
<dbReference type="NCBIfam" id="NF007958">
    <property type="entry name" value="PRK10677.1"/>
    <property type="match status" value="1"/>
</dbReference>
<dbReference type="Proteomes" id="UP001156660">
    <property type="component" value="Unassembled WGS sequence"/>
</dbReference>
<dbReference type="NCBIfam" id="TIGR01256">
    <property type="entry name" value="modA"/>
    <property type="match status" value="1"/>
</dbReference>
<comment type="similarity">
    <text evidence="1">Belongs to the bacterial solute-binding protein ModA family.</text>
</comment>
<dbReference type="InterPro" id="IPR050682">
    <property type="entry name" value="ModA/WtpA"/>
</dbReference>
<sequence>MNMSRITLFFVLLFSSLSVSANVTVYAASSLTNVMNDIVDAYQDETGERVRVSYAGSSSLARQIANGAPADIYLSANTKWMDYLIEEDQIEAGSKVDLLRNTLVLIASRSTPKENTWQWFIGQKGFRIAMADPRHVPAGIYGKQSLEKQFRWPEVKDHIASGNNVRSALLFVERDEAPLGIVYKTDALLSKNVTVVEEFPEDSHDPIVYPMAIIKNKKSGQVTDFYQYLLSEKAKNTFTSYGFTTI</sequence>
<dbReference type="Gene3D" id="3.40.190.10">
    <property type="entry name" value="Periplasmic binding protein-like II"/>
    <property type="match status" value="2"/>
</dbReference>
<dbReference type="InterPro" id="IPR005950">
    <property type="entry name" value="ModA"/>
</dbReference>
<comment type="caution">
    <text evidence="5">The sequence shown here is derived from an EMBL/GenBank/DDBJ whole genome shotgun (WGS) entry which is preliminary data.</text>
</comment>
<dbReference type="EMBL" id="BSOU01000002">
    <property type="protein sequence ID" value="GLR73747.1"/>
    <property type="molecule type" value="Genomic_DNA"/>
</dbReference>
<keyword evidence="6" id="KW-1185">Reference proteome</keyword>
<accession>A0ABQ6AGC2</accession>
<gene>
    <name evidence="5" type="primary">modA</name>
    <name evidence="5" type="ORF">GCM10007855_06210</name>
</gene>
<keyword evidence="2" id="KW-0479">Metal-binding</keyword>
<dbReference type="PIRSF" id="PIRSF004846">
    <property type="entry name" value="ModA"/>
    <property type="match status" value="1"/>
</dbReference>
<feature type="signal peptide" evidence="4">
    <location>
        <begin position="1"/>
        <end position="21"/>
    </location>
</feature>
<dbReference type="PANTHER" id="PTHR30632:SF17">
    <property type="entry name" value="MOLYBDATE-BINDING PROTEIN MODA"/>
    <property type="match status" value="1"/>
</dbReference>
<evidence type="ECO:0000313" key="6">
    <source>
        <dbReference type="Proteomes" id="UP001156660"/>
    </source>
</evidence>
<reference evidence="6" key="1">
    <citation type="journal article" date="2019" name="Int. J. Syst. Evol. Microbiol.">
        <title>The Global Catalogue of Microorganisms (GCM) 10K type strain sequencing project: providing services to taxonomists for standard genome sequencing and annotation.</title>
        <authorList>
            <consortium name="The Broad Institute Genomics Platform"/>
            <consortium name="The Broad Institute Genome Sequencing Center for Infectious Disease"/>
            <person name="Wu L."/>
            <person name="Ma J."/>
        </authorList>
    </citation>
    <scope>NUCLEOTIDE SEQUENCE [LARGE SCALE GENOMIC DNA]</scope>
    <source>
        <strain evidence="6">NBRC 105001</strain>
    </source>
</reference>
<evidence type="ECO:0000256" key="4">
    <source>
        <dbReference type="SAM" id="SignalP"/>
    </source>
</evidence>
<evidence type="ECO:0000256" key="3">
    <source>
        <dbReference type="ARBA" id="ARBA00022729"/>
    </source>
</evidence>
<proteinExistence type="inferred from homology"/>
<evidence type="ECO:0000256" key="2">
    <source>
        <dbReference type="ARBA" id="ARBA00022723"/>
    </source>
</evidence>
<keyword evidence="3 4" id="KW-0732">Signal</keyword>
<name>A0ABQ6AGC2_9GAMM</name>
<organism evidence="5 6">
    <name type="scientific">Aliivibrio sifiae</name>
    <dbReference type="NCBI Taxonomy" id="566293"/>
    <lineage>
        <taxon>Bacteria</taxon>
        <taxon>Pseudomonadati</taxon>
        <taxon>Pseudomonadota</taxon>
        <taxon>Gammaproteobacteria</taxon>
        <taxon>Vibrionales</taxon>
        <taxon>Vibrionaceae</taxon>
        <taxon>Aliivibrio</taxon>
    </lineage>
</organism>
<evidence type="ECO:0000256" key="1">
    <source>
        <dbReference type="ARBA" id="ARBA00009175"/>
    </source>
</evidence>
<dbReference type="CDD" id="cd13536">
    <property type="entry name" value="PBP2_EcModA"/>
    <property type="match status" value="1"/>
</dbReference>
<dbReference type="Pfam" id="PF13531">
    <property type="entry name" value="SBP_bac_11"/>
    <property type="match status" value="1"/>
</dbReference>